<feature type="region of interest" description="Disordered" evidence="1">
    <location>
        <begin position="65"/>
        <end position="137"/>
    </location>
</feature>
<evidence type="ECO:0000313" key="3">
    <source>
        <dbReference type="Proteomes" id="UP000059680"/>
    </source>
</evidence>
<name>A0A0P0X8H1_ORYSJ</name>
<feature type="compositionally biased region" description="Gly residues" evidence="1">
    <location>
        <begin position="95"/>
        <end position="106"/>
    </location>
</feature>
<gene>
    <name evidence="2" type="ordered locus">Os07g0581333</name>
    <name evidence="2" type="ORF">OSNPB_070581333</name>
</gene>
<reference evidence="2 3" key="2">
    <citation type="journal article" date="2013" name="Plant Cell Physiol.">
        <title>Rice Annotation Project Database (RAP-DB): an integrative and interactive database for rice genomics.</title>
        <authorList>
            <person name="Sakai H."/>
            <person name="Lee S.S."/>
            <person name="Tanaka T."/>
            <person name="Numa H."/>
            <person name="Kim J."/>
            <person name="Kawahara Y."/>
            <person name="Wakimoto H."/>
            <person name="Yang C.C."/>
            <person name="Iwamoto M."/>
            <person name="Abe T."/>
            <person name="Yamada Y."/>
            <person name="Muto A."/>
            <person name="Inokuchi H."/>
            <person name="Ikemura T."/>
            <person name="Matsumoto T."/>
            <person name="Sasaki T."/>
            <person name="Itoh T."/>
        </authorList>
    </citation>
    <scope>NUCLEOTIDE SEQUENCE [LARGE SCALE GENOMIC DNA]</scope>
    <source>
        <strain evidence="3">cv. Nipponbare</strain>
    </source>
</reference>
<proteinExistence type="predicted"/>
<feature type="compositionally biased region" description="Low complexity" evidence="1">
    <location>
        <begin position="107"/>
        <end position="131"/>
    </location>
</feature>
<reference evidence="2 3" key="3">
    <citation type="journal article" date="2013" name="Rice">
        <title>Improvement of the Oryza sativa Nipponbare reference genome using next generation sequence and optical map data.</title>
        <authorList>
            <person name="Kawahara Y."/>
            <person name="de la Bastide M."/>
            <person name="Hamilton J.P."/>
            <person name="Kanamori H."/>
            <person name="McCombie W.R."/>
            <person name="Ouyang S."/>
            <person name="Schwartz D.C."/>
            <person name="Tanaka T."/>
            <person name="Wu J."/>
            <person name="Zhou S."/>
            <person name="Childs K.L."/>
            <person name="Davidson R.M."/>
            <person name="Lin H."/>
            <person name="Quesada-Ocampo L."/>
            <person name="Vaillancourt B."/>
            <person name="Sakai H."/>
            <person name="Lee S.S."/>
            <person name="Kim J."/>
            <person name="Numa H."/>
            <person name="Itoh T."/>
            <person name="Buell C.R."/>
            <person name="Matsumoto T."/>
        </authorList>
    </citation>
    <scope>NUCLEOTIDE SEQUENCE [LARGE SCALE GENOMIC DNA]</scope>
    <source>
        <strain evidence="3">cv. Nipponbare</strain>
    </source>
</reference>
<organism evidence="2 3">
    <name type="scientific">Oryza sativa subsp. japonica</name>
    <name type="common">Rice</name>
    <dbReference type="NCBI Taxonomy" id="39947"/>
    <lineage>
        <taxon>Eukaryota</taxon>
        <taxon>Viridiplantae</taxon>
        <taxon>Streptophyta</taxon>
        <taxon>Embryophyta</taxon>
        <taxon>Tracheophyta</taxon>
        <taxon>Spermatophyta</taxon>
        <taxon>Magnoliopsida</taxon>
        <taxon>Liliopsida</taxon>
        <taxon>Poales</taxon>
        <taxon>Poaceae</taxon>
        <taxon>BOP clade</taxon>
        <taxon>Oryzoideae</taxon>
        <taxon>Oryzeae</taxon>
        <taxon>Oryzinae</taxon>
        <taxon>Oryza</taxon>
        <taxon>Oryza sativa</taxon>
    </lineage>
</organism>
<dbReference type="Gramene" id="Os07t0581333-00">
    <property type="protein sequence ID" value="Os07t0581333-00"/>
    <property type="gene ID" value="Os07g0581333"/>
</dbReference>
<evidence type="ECO:0000256" key="1">
    <source>
        <dbReference type="SAM" id="MobiDB-lite"/>
    </source>
</evidence>
<reference evidence="3" key="1">
    <citation type="journal article" date="2005" name="Nature">
        <title>The map-based sequence of the rice genome.</title>
        <authorList>
            <consortium name="International rice genome sequencing project (IRGSP)"/>
            <person name="Matsumoto T."/>
            <person name="Wu J."/>
            <person name="Kanamori H."/>
            <person name="Katayose Y."/>
            <person name="Fujisawa M."/>
            <person name="Namiki N."/>
            <person name="Mizuno H."/>
            <person name="Yamamoto K."/>
            <person name="Antonio B.A."/>
            <person name="Baba T."/>
            <person name="Sakata K."/>
            <person name="Nagamura Y."/>
            <person name="Aoki H."/>
            <person name="Arikawa K."/>
            <person name="Arita K."/>
            <person name="Bito T."/>
            <person name="Chiden Y."/>
            <person name="Fujitsuka N."/>
            <person name="Fukunaka R."/>
            <person name="Hamada M."/>
            <person name="Harada C."/>
            <person name="Hayashi A."/>
            <person name="Hijishita S."/>
            <person name="Honda M."/>
            <person name="Hosokawa S."/>
            <person name="Ichikawa Y."/>
            <person name="Idonuma A."/>
            <person name="Iijima M."/>
            <person name="Ikeda M."/>
            <person name="Ikeno M."/>
            <person name="Ito K."/>
            <person name="Ito S."/>
            <person name="Ito T."/>
            <person name="Ito Y."/>
            <person name="Ito Y."/>
            <person name="Iwabuchi A."/>
            <person name="Kamiya K."/>
            <person name="Karasawa W."/>
            <person name="Kurita K."/>
            <person name="Katagiri S."/>
            <person name="Kikuta A."/>
            <person name="Kobayashi H."/>
            <person name="Kobayashi N."/>
            <person name="Machita K."/>
            <person name="Maehara T."/>
            <person name="Masukawa M."/>
            <person name="Mizubayashi T."/>
            <person name="Mukai Y."/>
            <person name="Nagasaki H."/>
            <person name="Nagata Y."/>
            <person name="Naito S."/>
            <person name="Nakashima M."/>
            <person name="Nakama Y."/>
            <person name="Nakamichi Y."/>
            <person name="Nakamura M."/>
            <person name="Meguro A."/>
            <person name="Negishi M."/>
            <person name="Ohta I."/>
            <person name="Ohta T."/>
            <person name="Okamoto M."/>
            <person name="Ono N."/>
            <person name="Saji S."/>
            <person name="Sakaguchi M."/>
            <person name="Sakai K."/>
            <person name="Shibata M."/>
            <person name="Shimokawa T."/>
            <person name="Song J."/>
            <person name="Takazaki Y."/>
            <person name="Terasawa K."/>
            <person name="Tsugane M."/>
            <person name="Tsuji K."/>
            <person name="Ueda S."/>
            <person name="Waki K."/>
            <person name="Yamagata H."/>
            <person name="Yamamoto M."/>
            <person name="Yamamoto S."/>
            <person name="Yamane H."/>
            <person name="Yoshiki S."/>
            <person name="Yoshihara R."/>
            <person name="Yukawa K."/>
            <person name="Zhong H."/>
            <person name="Yano M."/>
            <person name="Yuan Q."/>
            <person name="Ouyang S."/>
            <person name="Liu J."/>
            <person name="Jones K.M."/>
            <person name="Gansberger K."/>
            <person name="Moffat K."/>
            <person name="Hill J."/>
            <person name="Bera J."/>
            <person name="Fadrosh D."/>
            <person name="Jin S."/>
            <person name="Johri S."/>
            <person name="Kim M."/>
            <person name="Overton L."/>
            <person name="Reardon M."/>
            <person name="Tsitrin T."/>
            <person name="Vuong H."/>
            <person name="Weaver B."/>
            <person name="Ciecko A."/>
            <person name="Tallon L."/>
            <person name="Jackson J."/>
            <person name="Pai G."/>
            <person name="Aken S.V."/>
            <person name="Utterback T."/>
            <person name="Reidmuller S."/>
            <person name="Feldblyum T."/>
            <person name="Hsiao J."/>
            <person name="Zismann V."/>
            <person name="Iobst S."/>
            <person name="de Vazeille A.R."/>
            <person name="Buell C.R."/>
            <person name="Ying K."/>
            <person name="Li Y."/>
            <person name="Lu T."/>
            <person name="Huang Y."/>
            <person name="Zhao Q."/>
            <person name="Feng Q."/>
            <person name="Zhang L."/>
            <person name="Zhu J."/>
            <person name="Weng Q."/>
            <person name="Mu J."/>
            <person name="Lu Y."/>
            <person name="Fan D."/>
            <person name="Liu Y."/>
            <person name="Guan J."/>
            <person name="Zhang Y."/>
            <person name="Yu S."/>
            <person name="Liu X."/>
            <person name="Zhang Y."/>
            <person name="Hong G."/>
            <person name="Han B."/>
            <person name="Choisne N."/>
            <person name="Demange N."/>
            <person name="Orjeda G."/>
            <person name="Samain S."/>
            <person name="Cattolico L."/>
            <person name="Pelletier E."/>
            <person name="Couloux A."/>
            <person name="Segurens B."/>
            <person name="Wincker P."/>
            <person name="D'Hont A."/>
            <person name="Scarpelli C."/>
            <person name="Weissenbach J."/>
            <person name="Salanoubat M."/>
            <person name="Quetier F."/>
            <person name="Yu Y."/>
            <person name="Kim H.R."/>
            <person name="Rambo T."/>
            <person name="Currie J."/>
            <person name="Collura K."/>
            <person name="Luo M."/>
            <person name="Yang T."/>
            <person name="Ammiraju J.S.S."/>
            <person name="Engler F."/>
            <person name="Soderlund C."/>
            <person name="Wing R.A."/>
            <person name="Palmer L.E."/>
            <person name="de la Bastide M."/>
            <person name="Spiegel L."/>
            <person name="Nascimento L."/>
            <person name="Zutavern T."/>
            <person name="O'Shaughnessy A."/>
            <person name="Dike S."/>
            <person name="Dedhia N."/>
            <person name="Preston R."/>
            <person name="Balija V."/>
            <person name="McCombie W.R."/>
            <person name="Chow T."/>
            <person name="Chen H."/>
            <person name="Chung M."/>
            <person name="Chen C."/>
            <person name="Shaw J."/>
            <person name="Wu H."/>
            <person name="Hsiao K."/>
            <person name="Chao Y."/>
            <person name="Chu M."/>
            <person name="Cheng C."/>
            <person name="Hour A."/>
            <person name="Lee P."/>
            <person name="Lin S."/>
            <person name="Lin Y."/>
            <person name="Liou J."/>
            <person name="Liu S."/>
            <person name="Hsing Y."/>
            <person name="Raghuvanshi S."/>
            <person name="Mohanty A."/>
            <person name="Bharti A.K."/>
            <person name="Gaur A."/>
            <person name="Gupta V."/>
            <person name="Kumar D."/>
            <person name="Ravi V."/>
            <person name="Vij S."/>
            <person name="Kapur A."/>
            <person name="Khurana P."/>
            <person name="Khurana P."/>
            <person name="Khurana J.P."/>
            <person name="Tyagi A.K."/>
            <person name="Gaikwad K."/>
            <person name="Singh A."/>
            <person name="Dalal V."/>
            <person name="Srivastava S."/>
            <person name="Dixit A."/>
            <person name="Pal A.K."/>
            <person name="Ghazi I.A."/>
            <person name="Yadav M."/>
            <person name="Pandit A."/>
            <person name="Bhargava A."/>
            <person name="Sureshbabu K."/>
            <person name="Batra K."/>
            <person name="Sharma T.R."/>
            <person name="Mohapatra T."/>
            <person name="Singh N.K."/>
            <person name="Messing J."/>
            <person name="Nelson A.B."/>
            <person name="Fuks G."/>
            <person name="Kavchok S."/>
            <person name="Keizer G."/>
            <person name="Linton E."/>
            <person name="Llaca V."/>
            <person name="Song R."/>
            <person name="Tanyolac B."/>
            <person name="Young S."/>
            <person name="Ho-Il K."/>
            <person name="Hahn J.H."/>
            <person name="Sangsakoo G."/>
            <person name="Vanavichit A."/>
            <person name="de Mattos Luiz.A.T."/>
            <person name="Zimmer P.D."/>
            <person name="Malone G."/>
            <person name="Dellagostin O."/>
            <person name="de Oliveira A.C."/>
            <person name="Bevan M."/>
            <person name="Bancroft I."/>
            <person name="Minx P."/>
            <person name="Cordum H."/>
            <person name="Wilson R."/>
            <person name="Cheng Z."/>
            <person name="Jin W."/>
            <person name="Jiang J."/>
            <person name="Leong S.A."/>
            <person name="Iwama H."/>
            <person name="Gojobori T."/>
            <person name="Itoh T."/>
            <person name="Niimura Y."/>
            <person name="Fujii Y."/>
            <person name="Habara T."/>
            <person name="Sakai H."/>
            <person name="Sato Y."/>
            <person name="Wilson G."/>
            <person name="Kumar K."/>
            <person name="McCouch S."/>
            <person name="Juretic N."/>
            <person name="Hoen D."/>
            <person name="Wright S."/>
            <person name="Bruskiewich R."/>
            <person name="Bureau T."/>
            <person name="Miyao A."/>
            <person name="Hirochika H."/>
            <person name="Nishikawa T."/>
            <person name="Kadowaki K."/>
            <person name="Sugiura M."/>
            <person name="Burr B."/>
            <person name="Sasaki T."/>
        </authorList>
    </citation>
    <scope>NUCLEOTIDE SEQUENCE [LARGE SCALE GENOMIC DNA]</scope>
    <source>
        <strain evidence="3">cv. Nipponbare</strain>
    </source>
</reference>
<accession>A0A0P0X8H1</accession>
<feature type="non-terminal residue" evidence="2">
    <location>
        <position position="1"/>
    </location>
</feature>
<dbReference type="AlphaFoldDB" id="A0A0P0X8H1"/>
<protein>
    <submittedName>
        <fullName evidence="2">Os07g0581333 protein</fullName>
    </submittedName>
</protein>
<dbReference type="Proteomes" id="UP000059680">
    <property type="component" value="Chromosome 7"/>
</dbReference>
<feature type="compositionally biased region" description="Low complexity" evidence="1">
    <location>
        <begin position="77"/>
        <end position="94"/>
    </location>
</feature>
<dbReference type="InParanoid" id="A0A0P0X8H1"/>
<evidence type="ECO:0000313" key="2">
    <source>
        <dbReference type="EMBL" id="BAT02340.1"/>
    </source>
</evidence>
<sequence length="137" mass="13905">MVPLLYTVIGEHSMWQLGWRWRLLDGGDDEVEAASPNSFRKDELDCEAPTSAAFCRRAVADMCGAGGGAKEQGRTPGGAAAPHRGRAAAAATAGCGRGGAAAGSGLAGTPSRTPRTRTCSSPAASPATARSPPRPDL</sequence>
<keyword evidence="3" id="KW-1185">Reference proteome</keyword>
<dbReference type="EMBL" id="AP014963">
    <property type="protein sequence ID" value="BAT02340.1"/>
    <property type="molecule type" value="Genomic_DNA"/>
</dbReference>
<dbReference type="PaxDb" id="39947-A0A0P0X8H1"/>